<dbReference type="AlphaFoldDB" id="A0AAD8AK57"/>
<sequence length="237" mass="27535">VCSSFLEGTSVLSDTNVIAVTTTIARGNFDITATIIPVSRTSLNDNLFRTLPQRDGNVILLGHTEQETNLLSDFVSRSPELEEPPLNNTSINSPENDEYFEEYMYDDNEDDSDTQQINQNMPIRGVNNQINMIRNKINNNKFIHQKNKLNNLRRRPAQEINDKLEEFNNEDNSHHNNKFNRPLPNTLTMQKDQLNTPLNKFSQQQEIPEMLPLVKLFLLQEKEKINFQIKINQIQMY</sequence>
<dbReference type="Proteomes" id="UP001233999">
    <property type="component" value="Unassembled WGS sequence"/>
</dbReference>
<evidence type="ECO:0000313" key="2">
    <source>
        <dbReference type="Proteomes" id="UP001233999"/>
    </source>
</evidence>
<reference evidence="1" key="1">
    <citation type="journal article" date="2023" name="IScience">
        <title>Live-bearing cockroach genome reveals convergent evolutionary mechanisms linked to viviparity in insects and beyond.</title>
        <authorList>
            <person name="Fouks B."/>
            <person name="Harrison M.C."/>
            <person name="Mikhailova A.A."/>
            <person name="Marchal E."/>
            <person name="English S."/>
            <person name="Carruthers M."/>
            <person name="Jennings E.C."/>
            <person name="Chiamaka E.L."/>
            <person name="Frigard R.A."/>
            <person name="Pippel M."/>
            <person name="Attardo G.M."/>
            <person name="Benoit J.B."/>
            <person name="Bornberg-Bauer E."/>
            <person name="Tobe S.S."/>
        </authorList>
    </citation>
    <scope>NUCLEOTIDE SEQUENCE</scope>
    <source>
        <strain evidence="1">Stay&amp;Tobe</strain>
    </source>
</reference>
<proteinExistence type="predicted"/>
<feature type="non-terminal residue" evidence="1">
    <location>
        <position position="1"/>
    </location>
</feature>
<name>A0AAD8AK57_DIPPU</name>
<keyword evidence="2" id="KW-1185">Reference proteome</keyword>
<comment type="caution">
    <text evidence="1">The sequence shown here is derived from an EMBL/GenBank/DDBJ whole genome shotgun (WGS) entry which is preliminary data.</text>
</comment>
<dbReference type="EMBL" id="JASPKZ010000334">
    <property type="protein sequence ID" value="KAJ9600562.1"/>
    <property type="molecule type" value="Genomic_DNA"/>
</dbReference>
<organism evidence="1 2">
    <name type="scientific">Diploptera punctata</name>
    <name type="common">Pacific beetle cockroach</name>
    <dbReference type="NCBI Taxonomy" id="6984"/>
    <lineage>
        <taxon>Eukaryota</taxon>
        <taxon>Metazoa</taxon>
        <taxon>Ecdysozoa</taxon>
        <taxon>Arthropoda</taxon>
        <taxon>Hexapoda</taxon>
        <taxon>Insecta</taxon>
        <taxon>Pterygota</taxon>
        <taxon>Neoptera</taxon>
        <taxon>Polyneoptera</taxon>
        <taxon>Dictyoptera</taxon>
        <taxon>Blattodea</taxon>
        <taxon>Blaberoidea</taxon>
        <taxon>Blaberidae</taxon>
        <taxon>Diplopterinae</taxon>
        <taxon>Diploptera</taxon>
    </lineage>
</organism>
<reference evidence="1" key="2">
    <citation type="submission" date="2023-05" db="EMBL/GenBank/DDBJ databases">
        <authorList>
            <person name="Fouks B."/>
        </authorList>
    </citation>
    <scope>NUCLEOTIDE SEQUENCE</scope>
    <source>
        <strain evidence="1">Stay&amp;Tobe</strain>
        <tissue evidence="1">Testes</tissue>
    </source>
</reference>
<protein>
    <submittedName>
        <fullName evidence="1">Uncharacterized protein</fullName>
    </submittedName>
</protein>
<accession>A0AAD8AK57</accession>
<gene>
    <name evidence="1" type="ORF">L9F63_026304</name>
</gene>
<evidence type="ECO:0000313" key="1">
    <source>
        <dbReference type="EMBL" id="KAJ9600562.1"/>
    </source>
</evidence>